<comment type="caution">
    <text evidence="1">The sequence shown here is derived from an EMBL/GenBank/DDBJ whole genome shotgun (WGS) entry which is preliminary data.</text>
</comment>
<evidence type="ECO:0000313" key="1">
    <source>
        <dbReference type="EMBL" id="MET4575369.1"/>
    </source>
</evidence>
<accession>A0ABV2Q2X6</accession>
<keyword evidence="2" id="KW-1185">Reference proteome</keyword>
<dbReference type="Gene3D" id="3.30.70.100">
    <property type="match status" value="1"/>
</dbReference>
<proteinExistence type="predicted"/>
<dbReference type="EMBL" id="JBEPSH010000001">
    <property type="protein sequence ID" value="MET4575369.1"/>
    <property type="molecule type" value="Genomic_DNA"/>
</dbReference>
<organism evidence="1 2">
    <name type="scientific">Ottowia thiooxydans</name>
    <dbReference type="NCBI Taxonomy" id="219182"/>
    <lineage>
        <taxon>Bacteria</taxon>
        <taxon>Pseudomonadati</taxon>
        <taxon>Pseudomonadota</taxon>
        <taxon>Betaproteobacteria</taxon>
        <taxon>Burkholderiales</taxon>
        <taxon>Comamonadaceae</taxon>
        <taxon>Ottowia</taxon>
    </lineage>
</organism>
<evidence type="ECO:0000313" key="2">
    <source>
        <dbReference type="Proteomes" id="UP001549320"/>
    </source>
</evidence>
<evidence type="ECO:0008006" key="3">
    <source>
        <dbReference type="Google" id="ProtNLM"/>
    </source>
</evidence>
<protein>
    <recommendedName>
        <fullName evidence="3">EthD domain-containing protein</fullName>
    </recommendedName>
</protein>
<reference evidence="1 2" key="1">
    <citation type="submission" date="2024-06" db="EMBL/GenBank/DDBJ databases">
        <title>Sorghum-associated microbial communities from plants grown in Nebraska, USA.</title>
        <authorList>
            <person name="Schachtman D."/>
        </authorList>
    </citation>
    <scope>NUCLEOTIDE SEQUENCE [LARGE SCALE GENOMIC DNA]</scope>
    <source>
        <strain evidence="1 2">2709</strain>
    </source>
</reference>
<dbReference type="Proteomes" id="UP001549320">
    <property type="component" value="Unassembled WGS sequence"/>
</dbReference>
<sequence length="253" mass="27800">MPSEEPRAATNASACATPVWKRYYFVRRNPAIAAPDFPARWGAHGDLGGTFPDGLKRHPRTNYGVVTAMRGGTAAMQRDGIGLLWLGSPEWADRASSDPLHRPTMQQDELRVFQQPVYDSAMLTEQRISKPGPLSKTALLRFIRREDVSDAAFGAACEAVGRTMAEPPFDASVTRCAWGTAVRAPTIAFDSVMEFWFDTPAHATAALEDEAFYAAAFKPMDFSAGSQDRDGSDRDVLYRVDIFHERVTPGAPD</sequence>
<gene>
    <name evidence="1" type="ORF">ABIE13_000466</name>
</gene>
<name>A0ABV2Q2X6_9BURK</name>
<dbReference type="RefSeq" id="WP_354440768.1">
    <property type="nucleotide sequence ID" value="NZ_JBEPSH010000001.1"/>
</dbReference>